<accession>A0ABM6M3U5</accession>
<protein>
    <recommendedName>
        <fullName evidence="2">Filamentous haemagglutinin FhaB/tRNA nuclease CdiA-like TPS domain-containing protein</fullName>
    </recommendedName>
</protein>
<dbReference type="SMART" id="SM00912">
    <property type="entry name" value="Haemagg_act"/>
    <property type="match status" value="1"/>
</dbReference>
<feature type="signal peptide" evidence="1">
    <location>
        <begin position="1"/>
        <end position="39"/>
    </location>
</feature>
<reference evidence="3 4" key="1">
    <citation type="submission" date="2017-03" db="EMBL/GenBank/DDBJ databases">
        <title>Complete genome sequence of Blastomonas fulva degrading microcsystin LR.</title>
        <authorList>
            <person name="Lee H.-g."/>
            <person name="Jin L."/>
            <person name="oh H.-M."/>
        </authorList>
    </citation>
    <scope>NUCLEOTIDE SEQUENCE [LARGE SCALE GENOMIC DNA]</scope>
    <source>
        <strain evidence="3 4">T2</strain>
    </source>
</reference>
<evidence type="ECO:0000259" key="2">
    <source>
        <dbReference type="SMART" id="SM00912"/>
    </source>
</evidence>
<dbReference type="InterPro" id="IPR012334">
    <property type="entry name" value="Pectin_lyas_fold"/>
</dbReference>
<gene>
    <name evidence="3" type="ORF">B5J99_02950</name>
</gene>
<evidence type="ECO:0000256" key="1">
    <source>
        <dbReference type="SAM" id="SignalP"/>
    </source>
</evidence>
<keyword evidence="1" id="KW-0732">Signal</keyword>
<name>A0ABM6M3U5_9SPHN</name>
<dbReference type="Pfam" id="PF05860">
    <property type="entry name" value="TPS"/>
    <property type="match status" value="1"/>
</dbReference>
<feature type="domain" description="Filamentous haemagglutinin FhaB/tRNA nuclease CdiA-like TPS" evidence="2">
    <location>
        <begin position="54"/>
        <end position="169"/>
    </location>
</feature>
<evidence type="ECO:0000313" key="4">
    <source>
        <dbReference type="Proteomes" id="UP000258016"/>
    </source>
</evidence>
<dbReference type="Gene3D" id="2.160.20.10">
    <property type="entry name" value="Single-stranded right-handed beta-helix, Pectin lyase-like"/>
    <property type="match status" value="2"/>
</dbReference>
<dbReference type="NCBIfam" id="TIGR01901">
    <property type="entry name" value="adhes_NPXG"/>
    <property type="match status" value="1"/>
</dbReference>
<proteinExistence type="predicted"/>
<organism evidence="3 4">
    <name type="scientific">Blastomonas fulva</name>
    <dbReference type="NCBI Taxonomy" id="1550728"/>
    <lineage>
        <taxon>Bacteria</taxon>
        <taxon>Pseudomonadati</taxon>
        <taxon>Pseudomonadota</taxon>
        <taxon>Alphaproteobacteria</taxon>
        <taxon>Sphingomonadales</taxon>
        <taxon>Sphingomonadaceae</taxon>
        <taxon>Blastomonas</taxon>
    </lineage>
</organism>
<dbReference type="InterPro" id="IPR011050">
    <property type="entry name" value="Pectin_lyase_fold/virulence"/>
</dbReference>
<sequence>MGRSRHLERVHFGGELAMRRWLITSTALALAAGAMPVAAQDALTTQTAIAPDTLPSLSTGTTATTDGATTTIGGGVRAGDNLFHSFARFSLGPGDIARWTASDSATIRNVINRVTGGERSFIAGTIDASAMPGADFYFINPAGIVFGDGAFVDVGGTAHFSTAHQLGFADGTVLVSGTASGSTFSMADPARFGFLGGNNQPIAFLATGELGDGLARGVAASRLTLSASDITFASASLAASTLALRAVGQGRGNVGISVAPDQGLRGGRIDLDDSSIFIDTGGHVALAAGSLRLDTFSEIGVITSASGRPAIDVRADLVDLVSGELRVSGVAGLAERGGDIRVRASDLIVRRQGAIRTESMLAGGGGTILLDGDVVHIDGGSVTATGLSAPGQSVGDIVVRSRLLKITEIGLLSTTLFQATGDTMPTGTTGNIVIDAGRIEIDSTGLILAQSQSSTASGPGSITIRADSMAIGLGLVSTGTASSTAAGSIDITVRGLLELTGFGGIQSVSQGLGDAGSITIRAGAIRMVDDMGGPSISSQTELPRAQEFTRLSDYTGSAGRISIVTDSLEMIGRSTITTSSASLGNAGDIAITAGRISMSGEAEITSSAQVLQVPPSREEFEADPDLDPVLRIVPGPGRAGTITLAVADTFTMAGGTISTATQGFGDAGAVTVAADRILLGAGSRISSDAGGLAPGQAGTVVLIARQIALADGAEVTTGSANATTAGGVALVAEDSITITGMGSRVASTNSAAGSGAAGNIMVSAPRITLGPGGLITTSSLAGAAGRIDLQLPDTGILRLAGGATPAGIATSSGPGTGGQITISRPYALIADGGRIEALGQQRGANVQLATDFFIRSADNSNLLLVDGDLVVDSQVGNVSSGIDTPDISFGDAAGVLAGQCRAARSSGSVSRLAIDAVGPLALEGAQPAADGGCR</sequence>
<evidence type="ECO:0000313" key="3">
    <source>
        <dbReference type="EMBL" id="ASR50553.1"/>
    </source>
</evidence>
<dbReference type="EMBL" id="CP020083">
    <property type="protein sequence ID" value="ASR50553.1"/>
    <property type="molecule type" value="Genomic_DNA"/>
</dbReference>
<feature type="chain" id="PRO_5046140297" description="Filamentous haemagglutinin FhaB/tRNA nuclease CdiA-like TPS domain-containing protein" evidence="1">
    <location>
        <begin position="40"/>
        <end position="934"/>
    </location>
</feature>
<dbReference type="InterPro" id="IPR008638">
    <property type="entry name" value="FhaB/CdiA-like_TPS"/>
</dbReference>
<dbReference type="SUPFAM" id="SSF51126">
    <property type="entry name" value="Pectin lyase-like"/>
    <property type="match status" value="1"/>
</dbReference>
<dbReference type="Proteomes" id="UP000258016">
    <property type="component" value="Chromosome"/>
</dbReference>
<keyword evidence="4" id="KW-1185">Reference proteome</keyword>